<feature type="region of interest" description="Disordered" evidence="1">
    <location>
        <begin position="681"/>
        <end position="783"/>
    </location>
</feature>
<dbReference type="EMBL" id="JAAAUQ010000033">
    <property type="protein sequence ID" value="KAF9156196.1"/>
    <property type="molecule type" value="Genomic_DNA"/>
</dbReference>
<feature type="region of interest" description="Disordered" evidence="1">
    <location>
        <begin position="548"/>
        <end position="573"/>
    </location>
</feature>
<gene>
    <name evidence="2" type="ORF">BG015_006781</name>
</gene>
<feature type="compositionally biased region" description="Acidic residues" evidence="1">
    <location>
        <begin position="623"/>
        <end position="642"/>
    </location>
</feature>
<feature type="region of interest" description="Disordered" evidence="1">
    <location>
        <begin position="591"/>
        <end position="644"/>
    </location>
</feature>
<dbReference type="OrthoDB" id="2448871at2759"/>
<keyword evidence="3" id="KW-1185">Reference proteome</keyword>
<feature type="region of interest" description="Disordered" evidence="1">
    <location>
        <begin position="212"/>
        <end position="253"/>
    </location>
</feature>
<feature type="compositionally biased region" description="Low complexity" evidence="1">
    <location>
        <begin position="11"/>
        <end position="39"/>
    </location>
</feature>
<feature type="compositionally biased region" description="Low complexity" evidence="1">
    <location>
        <begin position="709"/>
        <end position="718"/>
    </location>
</feature>
<evidence type="ECO:0000313" key="3">
    <source>
        <dbReference type="Proteomes" id="UP000748756"/>
    </source>
</evidence>
<sequence length="783" mass="84023">MSSILNRVLDKAAAPNNNNNNDNKNNNNNDNASKAPSPSSRRETRSSVKSTRNGKQDEQPSSISDNNNNVINDIDNNKTSGNSRAPGNKNTAATTATSKSTAASLTTAATSRSKKSSGTASTAVTSIAERLPKGSRAKPLPPKSTIPTLPSTPTSVYSERQQQSTQTGDKLSQAISLSSSMPSIPSQMEPIDLDEDGDERMTESSAFYLSLATTEGDNDNRHPVTTTTTKHTPQQHQYTTKKVAEDEDQDGSMDRTADVRAAATHDIDPKKKQASIISIASSKDNYASVIPSVQVERIANWMGGVKEAMEDDDTLELSTSRPGHQRMTTSASTNSNNALTALEKPVVKVDTAEDTSATTVATAATVPRKPALRRPPPAPSRHVVTLVDASPPLPPQAQAQSVFEVIPLSLEDEPLQRNYRSGQKTAATSTSTTVTTAMIATTTQTSGSKGKRVFVEDSLSSLPPVPLFHESSNVSESDAHRRRSGGESSSSSTTPFKTSVVNHNTHHYHPHHQDDLSTIVGGQAPTQDSFVDGPVQSLPSFIYETEEEAKARIDGGGGAEEIENAQKDPSLPSELTASCLQELGLKRKNVRDRSYDASGRKRHLKSRVGYGTRGSNIDRVLEEGDDKDDEEEGDEEDEEEDGGVGVALAQRAVFPSSFDLAPISTLSNSVTPPLSLEVIEGPLATYTPAGRTATREDKENEQPSGGTAQQQQQQQQYQGDPPSFPSPPASLVFSTMPSMPTLPTFPSILYQGPSLIMIDSQTQSQTQQTEQTQSQDLNDELND</sequence>
<feature type="compositionally biased region" description="Low complexity" evidence="1">
    <location>
        <begin position="760"/>
        <end position="775"/>
    </location>
</feature>
<name>A0A9P5S6B1_9FUNG</name>
<feature type="compositionally biased region" description="Polar residues" evidence="1">
    <location>
        <begin position="78"/>
        <end position="90"/>
    </location>
</feature>
<organism evidence="2 3">
    <name type="scientific">Linnemannia schmuckeri</name>
    <dbReference type="NCBI Taxonomy" id="64567"/>
    <lineage>
        <taxon>Eukaryota</taxon>
        <taxon>Fungi</taxon>
        <taxon>Fungi incertae sedis</taxon>
        <taxon>Mucoromycota</taxon>
        <taxon>Mortierellomycotina</taxon>
        <taxon>Mortierellomycetes</taxon>
        <taxon>Mortierellales</taxon>
        <taxon>Mortierellaceae</taxon>
        <taxon>Linnemannia</taxon>
    </lineage>
</organism>
<feature type="region of interest" description="Disordered" evidence="1">
    <location>
        <begin position="1"/>
        <end position="200"/>
    </location>
</feature>
<feature type="compositionally biased region" description="Low complexity" evidence="1">
    <location>
        <begin position="61"/>
        <end position="74"/>
    </location>
</feature>
<proteinExistence type="predicted"/>
<evidence type="ECO:0000313" key="2">
    <source>
        <dbReference type="EMBL" id="KAF9156196.1"/>
    </source>
</evidence>
<comment type="caution">
    <text evidence="2">The sequence shown here is derived from an EMBL/GenBank/DDBJ whole genome shotgun (WGS) entry which is preliminary data.</text>
</comment>
<feature type="compositionally biased region" description="Low complexity" evidence="1">
    <location>
        <begin position="171"/>
        <end position="188"/>
    </location>
</feature>
<feature type="compositionally biased region" description="Polar residues" evidence="1">
    <location>
        <begin position="156"/>
        <end position="170"/>
    </location>
</feature>
<dbReference type="Proteomes" id="UP000748756">
    <property type="component" value="Unassembled WGS sequence"/>
</dbReference>
<feature type="compositionally biased region" description="Low complexity" evidence="1">
    <location>
        <begin position="145"/>
        <end position="155"/>
    </location>
</feature>
<feature type="compositionally biased region" description="Low complexity" evidence="1">
    <location>
        <begin position="91"/>
        <end position="126"/>
    </location>
</feature>
<evidence type="ECO:0000256" key="1">
    <source>
        <dbReference type="SAM" id="MobiDB-lite"/>
    </source>
</evidence>
<feature type="compositionally biased region" description="Polar residues" evidence="1">
    <location>
        <begin position="493"/>
        <end position="502"/>
    </location>
</feature>
<feature type="region of interest" description="Disordered" evidence="1">
    <location>
        <begin position="461"/>
        <end position="535"/>
    </location>
</feature>
<feature type="compositionally biased region" description="Low complexity" evidence="1">
    <location>
        <begin position="223"/>
        <end position="241"/>
    </location>
</feature>
<accession>A0A9P5S6B1</accession>
<reference evidence="2" key="1">
    <citation type="journal article" date="2020" name="Fungal Divers.">
        <title>Resolving the Mortierellaceae phylogeny through synthesis of multi-gene phylogenetics and phylogenomics.</title>
        <authorList>
            <person name="Vandepol N."/>
            <person name="Liber J."/>
            <person name="Desiro A."/>
            <person name="Na H."/>
            <person name="Kennedy M."/>
            <person name="Barry K."/>
            <person name="Grigoriev I.V."/>
            <person name="Miller A.N."/>
            <person name="O'Donnell K."/>
            <person name="Stajich J.E."/>
            <person name="Bonito G."/>
        </authorList>
    </citation>
    <scope>NUCLEOTIDE SEQUENCE</scope>
    <source>
        <strain evidence="2">NRRL 6426</strain>
    </source>
</reference>
<dbReference type="AlphaFoldDB" id="A0A9P5S6B1"/>
<protein>
    <submittedName>
        <fullName evidence="2">Uncharacterized protein</fullName>
    </submittedName>
</protein>